<organism evidence="5 6">
    <name type="scientific">Caulobacter mirabilis</name>
    <dbReference type="NCBI Taxonomy" id="69666"/>
    <lineage>
        <taxon>Bacteria</taxon>
        <taxon>Pseudomonadati</taxon>
        <taxon>Pseudomonadota</taxon>
        <taxon>Alphaproteobacteria</taxon>
        <taxon>Caulobacterales</taxon>
        <taxon>Caulobacteraceae</taxon>
        <taxon>Caulobacter</taxon>
    </lineage>
</organism>
<dbReference type="InterPro" id="IPR007173">
    <property type="entry name" value="ALO_C"/>
</dbReference>
<dbReference type="RefSeq" id="WP_099621646.1">
    <property type="nucleotide sequence ID" value="NZ_CP024201.1"/>
</dbReference>
<dbReference type="SUPFAM" id="SSF56176">
    <property type="entry name" value="FAD-binding/transporter-associated domain-like"/>
    <property type="match status" value="1"/>
</dbReference>
<name>A0A2D2AWK5_9CAUL</name>
<dbReference type="InterPro" id="IPR036318">
    <property type="entry name" value="FAD-bd_PCMH-like_sf"/>
</dbReference>
<dbReference type="OrthoDB" id="9800184at2"/>
<dbReference type="InterPro" id="IPR006094">
    <property type="entry name" value="Oxid_FAD_bind_N"/>
</dbReference>
<dbReference type="Gene3D" id="3.30.70.2520">
    <property type="match status" value="1"/>
</dbReference>
<dbReference type="PANTHER" id="PTHR43762:SF1">
    <property type="entry name" value="D-ARABINONO-1,4-LACTONE OXIDASE"/>
    <property type="match status" value="1"/>
</dbReference>
<reference evidence="5 6" key="1">
    <citation type="submission" date="2017-10" db="EMBL/GenBank/DDBJ databases">
        <title>Genome sequence of Caulobacter mirabilis FWC38.</title>
        <authorList>
            <person name="Fiebig A."/>
            <person name="Crosson S."/>
        </authorList>
    </citation>
    <scope>NUCLEOTIDE SEQUENCE [LARGE SCALE GENOMIC DNA]</scope>
    <source>
        <strain evidence="5 6">FWC 38</strain>
    </source>
</reference>
<evidence type="ECO:0000256" key="1">
    <source>
        <dbReference type="ARBA" id="ARBA00022630"/>
    </source>
</evidence>
<gene>
    <name evidence="5" type="ORF">CSW64_08165</name>
</gene>
<feature type="domain" description="FAD-binding PCMH-type" evidence="4">
    <location>
        <begin position="55"/>
        <end position="219"/>
    </location>
</feature>
<dbReference type="InterPro" id="IPR010031">
    <property type="entry name" value="FAD_lactone_oxidase-like"/>
</dbReference>
<dbReference type="Proteomes" id="UP000228945">
    <property type="component" value="Chromosome"/>
</dbReference>
<keyword evidence="3" id="KW-0560">Oxidoreductase</keyword>
<dbReference type="GO" id="GO:0003885">
    <property type="term" value="F:D-arabinono-1,4-lactone oxidase activity"/>
    <property type="evidence" value="ECO:0007669"/>
    <property type="project" value="InterPro"/>
</dbReference>
<proteinExistence type="predicted"/>
<dbReference type="PROSITE" id="PS51387">
    <property type="entry name" value="FAD_PCMH"/>
    <property type="match status" value="1"/>
</dbReference>
<dbReference type="InterPro" id="IPR016171">
    <property type="entry name" value="Vanillyl_alc_oxidase_C-sub2"/>
</dbReference>
<dbReference type="PANTHER" id="PTHR43762">
    <property type="entry name" value="L-GULONOLACTONE OXIDASE"/>
    <property type="match status" value="1"/>
</dbReference>
<dbReference type="NCBIfam" id="TIGR01679">
    <property type="entry name" value="bact_FAD_ox"/>
    <property type="match status" value="1"/>
</dbReference>
<dbReference type="EMBL" id="CP024201">
    <property type="protein sequence ID" value="ATQ42389.1"/>
    <property type="molecule type" value="Genomic_DNA"/>
</dbReference>
<dbReference type="Gene3D" id="3.30.465.10">
    <property type="match status" value="1"/>
</dbReference>
<dbReference type="Gene3D" id="1.10.45.10">
    <property type="entry name" value="Vanillyl-alcohol Oxidase, Chain A, domain 4"/>
    <property type="match status" value="1"/>
</dbReference>
<dbReference type="InterPro" id="IPR016166">
    <property type="entry name" value="FAD-bd_PCMH"/>
</dbReference>
<dbReference type="InterPro" id="IPR016169">
    <property type="entry name" value="FAD-bd_PCMH_sub2"/>
</dbReference>
<dbReference type="InterPro" id="IPR016167">
    <property type="entry name" value="FAD-bd_PCMH_sub1"/>
</dbReference>
<dbReference type="Pfam" id="PF01565">
    <property type="entry name" value="FAD_binding_4"/>
    <property type="match status" value="1"/>
</dbReference>
<evidence type="ECO:0000256" key="2">
    <source>
        <dbReference type="ARBA" id="ARBA00022827"/>
    </source>
</evidence>
<evidence type="ECO:0000313" key="6">
    <source>
        <dbReference type="Proteomes" id="UP000228945"/>
    </source>
</evidence>
<dbReference type="GO" id="GO:0016020">
    <property type="term" value="C:membrane"/>
    <property type="evidence" value="ECO:0007669"/>
    <property type="project" value="InterPro"/>
</dbReference>
<dbReference type="Gene3D" id="3.30.43.10">
    <property type="entry name" value="Uridine Diphospho-n-acetylenolpyruvylglucosamine Reductase, domain 2"/>
    <property type="match status" value="1"/>
</dbReference>
<dbReference type="KEGG" id="cmb:CSW64_08165"/>
<keyword evidence="6" id="KW-1185">Reference proteome</keyword>
<keyword evidence="1" id="KW-0285">Flavoprotein</keyword>
<accession>A0A2D2AWK5</accession>
<evidence type="ECO:0000313" key="5">
    <source>
        <dbReference type="EMBL" id="ATQ42389.1"/>
    </source>
</evidence>
<dbReference type="PIRSF" id="PIRSF000136">
    <property type="entry name" value="LGO_GLO"/>
    <property type="match status" value="1"/>
</dbReference>
<protein>
    <submittedName>
        <fullName evidence="5">Oxidoreductase</fullName>
    </submittedName>
</protein>
<evidence type="ECO:0000256" key="3">
    <source>
        <dbReference type="ARBA" id="ARBA00023002"/>
    </source>
</evidence>
<evidence type="ECO:0000259" key="4">
    <source>
        <dbReference type="PROSITE" id="PS51387"/>
    </source>
</evidence>
<dbReference type="AlphaFoldDB" id="A0A2D2AWK5"/>
<sequence>MISRRTALIAGGTGVAVVGGGAAAVAIANREKPEPPAPPSTKDGKVLWRNWSGIQYDYPAQRLAPKDEGELAAMIATAAAPVRVVGSGHSFTPLGPTSGALVTLDGMSGIEGWEGDQAIVKAGTRLGALGPALAAKGRAMANLPDINKQSVGGVLGTATHGTGKTLKAIHGDVTALTLVTADGKVIEAGPARPEVLAAAKVALGALGVITRVKLATTPNRRLQRRVWVEPFEETLAKAEARWSTHRNFEFYAVPFTGLAANISHDETDAPAQPRGPDQDSAFLEVLRSLRNLLGFSNGMRKAAAKALLGGVEPETAVDEGWKLLSTERPVRFNEMEYHLPAEVHLKVLAEVVALIEKERPDVFFPIEVRRIAPDDAWLSPFQGGARGSIAVHAHYKDDYRLLFERIEPIFLRHGGRPHWGKLHSLKGDQLAALYPRWGDFLALRAELDPGQRLLNPYLKGLFGLG</sequence>
<keyword evidence="2" id="KW-0274">FAD</keyword>
<dbReference type="Pfam" id="PF04030">
    <property type="entry name" value="ALO"/>
    <property type="match status" value="1"/>
</dbReference>
<dbReference type="GO" id="GO:0071949">
    <property type="term" value="F:FAD binding"/>
    <property type="evidence" value="ECO:0007669"/>
    <property type="project" value="InterPro"/>
</dbReference>